<keyword evidence="4" id="KW-1185">Reference proteome</keyword>
<keyword evidence="1 3" id="KW-0808">Transferase</keyword>
<accession>A0A318KAP9</accession>
<name>A0A318KAP9_9NOCA</name>
<dbReference type="Proteomes" id="UP000247569">
    <property type="component" value="Unassembled WGS sequence"/>
</dbReference>
<dbReference type="EMBL" id="QJKF01000001">
    <property type="protein sequence ID" value="PXX71196.1"/>
    <property type="molecule type" value="Genomic_DNA"/>
</dbReference>
<protein>
    <submittedName>
        <fullName evidence="3">Transferase family hexapeptide repeat protein</fullName>
    </submittedName>
</protein>
<keyword evidence="2" id="KW-0677">Repeat</keyword>
<reference evidence="3 4" key="1">
    <citation type="submission" date="2018-05" db="EMBL/GenBank/DDBJ databases">
        <title>Genomic Encyclopedia of Type Strains, Phase IV (KMG-IV): sequencing the most valuable type-strain genomes for metagenomic binning, comparative biology and taxonomic classification.</title>
        <authorList>
            <person name="Goeker M."/>
        </authorList>
    </citation>
    <scope>NUCLEOTIDE SEQUENCE [LARGE SCALE GENOMIC DNA]</scope>
    <source>
        <strain evidence="3 4">DSM 44704</strain>
    </source>
</reference>
<evidence type="ECO:0000256" key="1">
    <source>
        <dbReference type="ARBA" id="ARBA00022679"/>
    </source>
</evidence>
<dbReference type="Pfam" id="PF00132">
    <property type="entry name" value="Hexapep"/>
    <property type="match status" value="1"/>
</dbReference>
<organism evidence="3 4">
    <name type="scientific">Nocardia tenerifensis</name>
    <dbReference type="NCBI Taxonomy" id="228006"/>
    <lineage>
        <taxon>Bacteria</taxon>
        <taxon>Bacillati</taxon>
        <taxon>Actinomycetota</taxon>
        <taxon>Actinomycetes</taxon>
        <taxon>Mycobacteriales</taxon>
        <taxon>Nocardiaceae</taxon>
        <taxon>Nocardia</taxon>
    </lineage>
</organism>
<sequence length="267" mass="27811">MTISLTRSTTNPLLPREMTASQLDRAGLLQIEGDAQISRFAVFVPTDELGTVRSVVVGRGAVIGAFAIVYGGTTLAEHARIEGQAIVGKLELGYAVGRAYSGAGAPTMIGGGAVVRCGAIIYADVHVGFETVGGHHTLLRTSVQVGAQTQLGHHLVVERDTHIGDDVRCSPGSHITSSTVLSDRVFLGAGVRTINDKTLTWRNPKREPRLLAPRFGTAAKVGSGSVIMAGVRIGDHALVGAGSLVTHDVPAGAMAYGHPARVQGQVR</sequence>
<dbReference type="InterPro" id="IPR001451">
    <property type="entry name" value="Hexapep"/>
</dbReference>
<gene>
    <name evidence="3" type="ORF">DFR70_101618</name>
</gene>
<dbReference type="InterPro" id="IPR050179">
    <property type="entry name" value="Trans_hexapeptide_repeat"/>
</dbReference>
<dbReference type="PROSITE" id="PS00101">
    <property type="entry name" value="HEXAPEP_TRANSFERASES"/>
    <property type="match status" value="1"/>
</dbReference>
<comment type="caution">
    <text evidence="3">The sequence shown here is derived from an EMBL/GenBank/DDBJ whole genome shotgun (WGS) entry which is preliminary data.</text>
</comment>
<dbReference type="SUPFAM" id="SSF51161">
    <property type="entry name" value="Trimeric LpxA-like enzymes"/>
    <property type="match status" value="1"/>
</dbReference>
<dbReference type="GO" id="GO:0016740">
    <property type="term" value="F:transferase activity"/>
    <property type="evidence" value="ECO:0007669"/>
    <property type="project" value="UniProtKB-KW"/>
</dbReference>
<evidence type="ECO:0000256" key="2">
    <source>
        <dbReference type="ARBA" id="ARBA00022737"/>
    </source>
</evidence>
<dbReference type="PANTHER" id="PTHR43300">
    <property type="entry name" value="ACETYLTRANSFERASE"/>
    <property type="match status" value="1"/>
</dbReference>
<dbReference type="AlphaFoldDB" id="A0A318KAP9"/>
<dbReference type="InterPro" id="IPR018357">
    <property type="entry name" value="Hexapep_transf_CS"/>
</dbReference>
<proteinExistence type="predicted"/>
<evidence type="ECO:0000313" key="4">
    <source>
        <dbReference type="Proteomes" id="UP000247569"/>
    </source>
</evidence>
<dbReference type="InterPro" id="IPR011004">
    <property type="entry name" value="Trimer_LpxA-like_sf"/>
</dbReference>
<evidence type="ECO:0000313" key="3">
    <source>
        <dbReference type="EMBL" id="PXX71196.1"/>
    </source>
</evidence>
<dbReference type="RefSeq" id="WP_040742664.1">
    <property type="nucleotide sequence ID" value="NZ_QJKF01000001.1"/>
</dbReference>
<dbReference type="Gene3D" id="2.160.10.10">
    <property type="entry name" value="Hexapeptide repeat proteins"/>
    <property type="match status" value="1"/>
</dbReference>